<evidence type="ECO:0000313" key="2">
    <source>
        <dbReference type="Proteomes" id="UP000012960"/>
    </source>
</evidence>
<protein>
    <submittedName>
        <fullName evidence="1">Uncharacterized protein</fullName>
    </submittedName>
</protein>
<organism evidence="1 2">
    <name type="scientific">Musa acuminata subsp. malaccensis</name>
    <name type="common">Wild banana</name>
    <name type="synonym">Musa malaccensis</name>
    <dbReference type="NCBI Taxonomy" id="214687"/>
    <lineage>
        <taxon>Eukaryota</taxon>
        <taxon>Viridiplantae</taxon>
        <taxon>Streptophyta</taxon>
        <taxon>Embryophyta</taxon>
        <taxon>Tracheophyta</taxon>
        <taxon>Spermatophyta</taxon>
        <taxon>Magnoliopsida</taxon>
        <taxon>Liliopsida</taxon>
        <taxon>Zingiberales</taxon>
        <taxon>Musaceae</taxon>
        <taxon>Musa</taxon>
    </lineage>
</organism>
<sequence>MIWSKGYRELLQLLSDHQNELSNLQVDLY</sequence>
<dbReference type="InParanoid" id="A0A804K218"/>
<accession>A0A804K218</accession>
<dbReference type="Proteomes" id="UP000012960">
    <property type="component" value="Unplaced"/>
</dbReference>
<dbReference type="EnsemblPlants" id="Ma08_t02260.1">
    <property type="protein sequence ID" value="Ma08_p02260.1"/>
    <property type="gene ID" value="Ma08_g02260"/>
</dbReference>
<reference evidence="1" key="1">
    <citation type="submission" date="2021-05" db="UniProtKB">
        <authorList>
            <consortium name="EnsemblPlants"/>
        </authorList>
    </citation>
    <scope>IDENTIFICATION</scope>
    <source>
        <strain evidence="1">subsp. malaccensis</strain>
    </source>
</reference>
<dbReference type="AlphaFoldDB" id="A0A804K218"/>
<keyword evidence="2" id="KW-1185">Reference proteome</keyword>
<proteinExistence type="predicted"/>
<evidence type="ECO:0000313" key="1">
    <source>
        <dbReference type="EnsemblPlants" id="Ma08_p02260.1"/>
    </source>
</evidence>
<dbReference type="Gramene" id="Ma08_t02260.1">
    <property type="protein sequence ID" value="Ma08_p02260.1"/>
    <property type="gene ID" value="Ma08_g02260"/>
</dbReference>
<name>A0A804K218_MUSAM</name>